<evidence type="ECO:0000313" key="3">
    <source>
        <dbReference type="Proteomes" id="UP000277921"/>
    </source>
</evidence>
<dbReference type="EMBL" id="QTQV01000007">
    <property type="protein sequence ID" value="RQT16343.1"/>
    <property type="molecule type" value="Genomic_DNA"/>
</dbReference>
<dbReference type="GO" id="GO:0008855">
    <property type="term" value="F:exodeoxyribonuclease VII activity"/>
    <property type="evidence" value="ECO:0007669"/>
    <property type="project" value="InterPro"/>
</dbReference>
<reference evidence="2 3" key="1">
    <citation type="submission" date="2018-08" db="EMBL/GenBank/DDBJ databases">
        <title>Comparative analysis of Burkholderia isolates from Puerto Rico.</title>
        <authorList>
            <person name="Hall C."/>
            <person name="Sahl J."/>
            <person name="Wagner D."/>
        </authorList>
    </citation>
    <scope>NUCLEOTIDE SEQUENCE [LARGE SCALE GENOMIC DNA]</scope>
    <source>
        <strain evidence="2 3">Bp9025</strain>
    </source>
</reference>
<dbReference type="RefSeq" id="WP_124578974.1">
    <property type="nucleotide sequence ID" value="NZ_QTQV01000007.1"/>
</dbReference>
<proteinExistence type="predicted"/>
<name>A0A3N8RDI8_9BURK</name>
<comment type="caution">
    <text evidence="2">The sequence shown here is derived from an EMBL/GenBank/DDBJ whole genome shotgun (WGS) entry which is preliminary data.</text>
</comment>
<evidence type="ECO:0000259" key="1">
    <source>
        <dbReference type="Pfam" id="PF02601"/>
    </source>
</evidence>
<feature type="domain" description="Exonuclease VII large subunit C-terminal" evidence="1">
    <location>
        <begin position="199"/>
        <end position="314"/>
    </location>
</feature>
<dbReference type="InterPro" id="IPR020579">
    <property type="entry name" value="Exonuc_VII_lsu_C"/>
</dbReference>
<dbReference type="Pfam" id="PF02601">
    <property type="entry name" value="Exonuc_VII_L"/>
    <property type="match status" value="1"/>
</dbReference>
<evidence type="ECO:0000313" key="2">
    <source>
        <dbReference type="EMBL" id="RQT16343.1"/>
    </source>
</evidence>
<organism evidence="2 3">
    <name type="scientific">Burkholderia contaminans</name>
    <dbReference type="NCBI Taxonomy" id="488447"/>
    <lineage>
        <taxon>Bacteria</taxon>
        <taxon>Pseudomonadati</taxon>
        <taxon>Pseudomonadota</taxon>
        <taxon>Betaproteobacteria</taxon>
        <taxon>Burkholderiales</taxon>
        <taxon>Burkholderiaceae</taxon>
        <taxon>Burkholderia</taxon>
        <taxon>Burkholderia cepacia complex</taxon>
    </lineage>
</organism>
<protein>
    <recommendedName>
        <fullName evidence="1">Exonuclease VII large subunit C-terminal domain-containing protein</fullName>
    </recommendedName>
</protein>
<gene>
    <name evidence="2" type="ORF">DF051_14475</name>
</gene>
<sequence length="362" mass="39142">MTREQTLGTAEFAGDLADSTMAVDQPTLTPEALTSLLTITVPRGPVSVKGLASEVRYWSKPGSSEVTRIYGRLVLAEASIRFELQPHAAIREGEPVVLHGTLRVMQADGFRTTHEVSLIGDVVGRWMPRDDVDAELSVPLVREGPRLPLEAALSTHGPQAFAFLATDTAWGDLNQAARALPWLAQCRRVTTNFMQPDRFVADVKTLCEDPAVKMLVVARGGGEGLSLVGDSMQVADALLKSGRAFYSALGHETNVLLLDKHADQAFATPSVLGQALVEASRLIERERMRMQREQALQEAHNKLLHEHDAVTKRLADLTSAAPTVPPVPHERPAGGSTALPGRYVLWIGVLTVVAFLVGRCSG</sequence>
<dbReference type="AlphaFoldDB" id="A0A3N8RDI8"/>
<accession>A0A3N8RDI8</accession>
<dbReference type="Proteomes" id="UP000277921">
    <property type="component" value="Unassembled WGS sequence"/>
</dbReference>